<accession>Q2SLU6</accession>
<keyword evidence="5" id="KW-1185">Reference proteome</keyword>
<organism evidence="4 5">
    <name type="scientific">Hahella chejuensis (strain KCTC 2396)</name>
    <dbReference type="NCBI Taxonomy" id="349521"/>
    <lineage>
        <taxon>Bacteria</taxon>
        <taxon>Pseudomonadati</taxon>
        <taxon>Pseudomonadota</taxon>
        <taxon>Gammaproteobacteria</taxon>
        <taxon>Oceanospirillales</taxon>
        <taxon>Hahellaceae</taxon>
        <taxon>Hahella</taxon>
    </lineage>
</organism>
<evidence type="ECO:0000256" key="1">
    <source>
        <dbReference type="SAM" id="Coils"/>
    </source>
</evidence>
<evidence type="ECO:0000313" key="5">
    <source>
        <dbReference type="Proteomes" id="UP000000238"/>
    </source>
</evidence>
<proteinExistence type="predicted"/>
<gene>
    <name evidence="4" type="ordered locus">HCH_01520</name>
</gene>
<keyword evidence="1" id="KW-0175">Coiled coil</keyword>
<dbReference type="NCBIfam" id="NF041859">
    <property type="entry name" value="silencer_MvaTU"/>
    <property type="match status" value="1"/>
</dbReference>
<dbReference type="OrthoDB" id="6367018at2"/>
<feature type="region of interest" description="Disordered" evidence="2">
    <location>
        <begin position="60"/>
        <end position="83"/>
    </location>
</feature>
<dbReference type="InterPro" id="IPR035616">
    <property type="entry name" value="MvaT_DBD"/>
</dbReference>
<name>Q2SLU6_HAHCH</name>
<protein>
    <recommendedName>
        <fullName evidence="3">MvaT DNA-binding domain-containing protein</fullName>
    </recommendedName>
</protein>
<dbReference type="KEGG" id="hch:HCH_01520"/>
<evidence type="ECO:0000259" key="3">
    <source>
        <dbReference type="Pfam" id="PF22055"/>
    </source>
</evidence>
<dbReference type="CDD" id="cd16170">
    <property type="entry name" value="MvaT_DBD"/>
    <property type="match status" value="1"/>
</dbReference>
<dbReference type="RefSeq" id="WP_011395451.1">
    <property type="nucleotide sequence ID" value="NC_007645.1"/>
</dbReference>
<dbReference type="EMBL" id="CP000155">
    <property type="protein sequence ID" value="ABC28378.1"/>
    <property type="molecule type" value="Genomic_DNA"/>
</dbReference>
<feature type="coiled-coil region" evidence="1">
    <location>
        <begin position="4"/>
        <end position="34"/>
    </location>
</feature>
<dbReference type="eggNOG" id="ENOG50337XI">
    <property type="taxonomic scope" value="Bacteria"/>
</dbReference>
<evidence type="ECO:0000256" key="2">
    <source>
        <dbReference type="SAM" id="MobiDB-lite"/>
    </source>
</evidence>
<sequence>MKKLNAYNSAIAELEALQKKIESLEKDEGLKKELEFKKKLEDLLAKYDVTLEDVLKMYGKEKTSPKQDKRRGSRPLKVYKNPKTGEVVETRGGNHKLLNEWKQKFGKEKVESWLVS</sequence>
<dbReference type="AlphaFoldDB" id="Q2SLU6"/>
<dbReference type="Pfam" id="PF22055">
    <property type="entry name" value="MvaT_DBD"/>
    <property type="match status" value="1"/>
</dbReference>
<dbReference type="HOGENOM" id="CLU_164762_0_0_6"/>
<reference evidence="4 5" key="1">
    <citation type="journal article" date="2005" name="Nucleic Acids Res.">
        <title>Genomic blueprint of Hahella chejuensis, a marine microbe producing an algicidal agent.</title>
        <authorList>
            <person name="Jeong H."/>
            <person name="Yim J.H."/>
            <person name="Lee C."/>
            <person name="Choi S.-H."/>
            <person name="Park Y.K."/>
            <person name="Yoon S.H."/>
            <person name="Hur C.-G."/>
            <person name="Kang H.-Y."/>
            <person name="Kim D."/>
            <person name="Lee H.H."/>
            <person name="Park K.H."/>
            <person name="Park S.-H."/>
            <person name="Park H.-S."/>
            <person name="Lee H.K."/>
            <person name="Oh T.K."/>
            <person name="Kim J.F."/>
        </authorList>
    </citation>
    <scope>NUCLEOTIDE SEQUENCE [LARGE SCALE GENOMIC DNA]</scope>
    <source>
        <strain evidence="4 5">KCTC 2396</strain>
    </source>
</reference>
<dbReference type="Proteomes" id="UP000000238">
    <property type="component" value="Chromosome"/>
</dbReference>
<evidence type="ECO:0000313" key="4">
    <source>
        <dbReference type="EMBL" id="ABC28378.1"/>
    </source>
</evidence>
<feature type="domain" description="MvaT DNA-binding" evidence="3">
    <location>
        <begin position="77"/>
        <end position="113"/>
    </location>
</feature>